<proteinExistence type="predicted"/>
<evidence type="ECO:0000313" key="2">
    <source>
        <dbReference type="EMBL" id="QHT13195.1"/>
    </source>
</evidence>
<reference evidence="2" key="1">
    <citation type="journal article" date="2020" name="Nature">
        <title>Giant virus diversity and host interactions through global metagenomics.</title>
        <authorList>
            <person name="Schulz F."/>
            <person name="Roux S."/>
            <person name="Paez-Espino D."/>
            <person name="Jungbluth S."/>
            <person name="Walsh D.A."/>
            <person name="Denef V.J."/>
            <person name="McMahon K.D."/>
            <person name="Konstantinidis K.T."/>
            <person name="Eloe-Fadrosh E.A."/>
            <person name="Kyrpides N.C."/>
            <person name="Woyke T."/>
        </authorList>
    </citation>
    <scope>NUCLEOTIDE SEQUENCE</scope>
    <source>
        <strain evidence="2">GVMAG-M-3300023174-131</strain>
    </source>
</reference>
<sequence length="181" mass="20873">MSNTYVLVNPYIQGEFKNTVKAANSIEAGKILYKGLSEHFNNAVPKFYFTIQKGGSGKGKHYHFKVKEQRKNDKISFTLEPYEVVGGINLDSFTNKLNNFKNKFAQNGGKKSKKSKKSKKDSSESESSSESSDDYKRMSSYVPVVNQPFYYWWYDPAVYRLDSYYVPTFYSYVTPVIEIVF</sequence>
<feature type="region of interest" description="Disordered" evidence="1">
    <location>
        <begin position="105"/>
        <end position="134"/>
    </location>
</feature>
<evidence type="ECO:0000256" key="1">
    <source>
        <dbReference type="SAM" id="MobiDB-lite"/>
    </source>
</evidence>
<dbReference type="EMBL" id="MN739564">
    <property type="protein sequence ID" value="QHT13195.1"/>
    <property type="molecule type" value="Genomic_DNA"/>
</dbReference>
<protein>
    <submittedName>
        <fullName evidence="2">Uncharacterized protein</fullName>
    </submittedName>
</protein>
<name>A0A6C0DC55_9ZZZZ</name>
<accession>A0A6C0DC55</accession>
<dbReference type="AlphaFoldDB" id="A0A6C0DC55"/>
<feature type="compositionally biased region" description="Basic residues" evidence="1">
    <location>
        <begin position="110"/>
        <end position="119"/>
    </location>
</feature>
<organism evidence="2">
    <name type="scientific">viral metagenome</name>
    <dbReference type="NCBI Taxonomy" id="1070528"/>
    <lineage>
        <taxon>unclassified sequences</taxon>
        <taxon>metagenomes</taxon>
        <taxon>organismal metagenomes</taxon>
    </lineage>
</organism>